<dbReference type="Gene3D" id="3.60.21.10">
    <property type="match status" value="1"/>
</dbReference>
<dbReference type="InterPro" id="IPR029052">
    <property type="entry name" value="Metallo-depent_PP-like"/>
</dbReference>
<accession>N4VGF6</accession>
<keyword evidence="2" id="KW-1185">Reference proteome</keyword>
<proteinExistence type="predicted"/>
<dbReference type="AlphaFoldDB" id="N4VGF6"/>
<protein>
    <submittedName>
        <fullName evidence="1">Uncharacterized protein</fullName>
    </submittedName>
</protein>
<reference evidence="2" key="1">
    <citation type="journal article" date="2013" name="New Phytol.">
        <title>Comparative genomic and transcriptomic analyses reveal the hemibiotrophic stage shift of Colletotrichum fungi.</title>
        <authorList>
            <person name="Gan P."/>
            <person name="Ikeda K."/>
            <person name="Irieda H."/>
            <person name="Narusaka M."/>
            <person name="O'Connell R.J."/>
            <person name="Narusaka Y."/>
            <person name="Takano Y."/>
            <person name="Kubo Y."/>
            <person name="Shirasu K."/>
        </authorList>
    </citation>
    <scope>NUCLEOTIDE SEQUENCE [LARGE SCALE GENOMIC DNA]</scope>
    <source>
        <strain evidence="2">104-T / ATCC 96160 / CBS 514.97 / LARS 414 / MAFF 240422</strain>
    </source>
</reference>
<organism evidence="1 2">
    <name type="scientific">Colletotrichum orbiculare (strain 104-T / ATCC 96160 / CBS 514.97 / LARS 414 / MAFF 240422)</name>
    <name type="common">Cucumber anthracnose fungus</name>
    <name type="synonym">Colletotrichum lagenarium</name>
    <dbReference type="NCBI Taxonomy" id="1213857"/>
    <lineage>
        <taxon>Eukaryota</taxon>
        <taxon>Fungi</taxon>
        <taxon>Dikarya</taxon>
        <taxon>Ascomycota</taxon>
        <taxon>Pezizomycotina</taxon>
        <taxon>Sordariomycetes</taxon>
        <taxon>Hypocreomycetidae</taxon>
        <taxon>Glomerellales</taxon>
        <taxon>Glomerellaceae</taxon>
        <taxon>Colletotrichum</taxon>
        <taxon>Colletotrichum orbiculare species complex</taxon>
    </lineage>
</organism>
<dbReference type="HOGENOM" id="CLU_041441_2_2_1"/>
<evidence type="ECO:0000313" key="2">
    <source>
        <dbReference type="Proteomes" id="UP000014480"/>
    </source>
</evidence>
<reference evidence="2" key="2">
    <citation type="journal article" date="2019" name="Mol. Plant Microbe Interact.">
        <title>Genome sequence resources for four phytopathogenic fungi from the Colletotrichum orbiculare species complex.</title>
        <authorList>
            <person name="Gan P."/>
            <person name="Tsushima A."/>
            <person name="Narusaka M."/>
            <person name="Narusaka Y."/>
            <person name="Takano Y."/>
            <person name="Kubo Y."/>
            <person name="Shirasu K."/>
        </authorList>
    </citation>
    <scope>GENOME REANNOTATION</scope>
    <source>
        <strain evidence="2">104-T / ATCC 96160 / CBS 514.97 / LARS 414 / MAFF 240422</strain>
    </source>
</reference>
<name>N4VGF6_COLOR</name>
<sequence length="181" mass="20519">MLTEGTHSFRLGNGALLKVYASPFVPGVRPGAFTYKDEHAFDIEEGTHIVITHGPARFSMFGQSPNTQLAAAVQRVKPLVYCHGHDESSWGAWKLQWRKQRWERVLTAKDVFGGEDDSADIKAQRTRKLQAWTRRAFCEASLSKGGEEKTRFVNSTMSGEGSWRWPWLVQVDLPREVITIE</sequence>
<gene>
    <name evidence="1" type="ORF">Cob_v003346</name>
</gene>
<dbReference type="Proteomes" id="UP000014480">
    <property type="component" value="Unassembled WGS sequence"/>
</dbReference>
<dbReference type="EMBL" id="AMCV02000005">
    <property type="protein sequence ID" value="TDZ23502.1"/>
    <property type="molecule type" value="Genomic_DNA"/>
</dbReference>
<evidence type="ECO:0000313" key="1">
    <source>
        <dbReference type="EMBL" id="TDZ23502.1"/>
    </source>
</evidence>
<comment type="caution">
    <text evidence="1">The sequence shown here is derived from an EMBL/GenBank/DDBJ whole genome shotgun (WGS) entry which is preliminary data.</text>
</comment>
<dbReference type="OrthoDB" id="630188at2759"/>